<sequence>MGIKDKITEASEKIYDLIKEDKYSVEVNLLKKGTKSTSTVKTKRPTNHTKKWRAKNR</sequence>
<accession>R3WJV1</accession>
<feature type="compositionally biased region" description="Basic residues" evidence="1">
    <location>
        <begin position="41"/>
        <end position="57"/>
    </location>
</feature>
<dbReference type="STRING" id="154621.RV11_GL001472"/>
<comment type="caution">
    <text evidence="2">The sequence shown here is derived from an EMBL/GenBank/DDBJ whole genome shotgun (WGS) entry which is preliminary data.</text>
</comment>
<keyword evidence="3" id="KW-1185">Reference proteome</keyword>
<organism evidence="2 3">
    <name type="scientific">Enterococcus phoeniculicola ATCC BAA-412</name>
    <dbReference type="NCBI Taxonomy" id="1158610"/>
    <lineage>
        <taxon>Bacteria</taxon>
        <taxon>Bacillati</taxon>
        <taxon>Bacillota</taxon>
        <taxon>Bacilli</taxon>
        <taxon>Lactobacillales</taxon>
        <taxon>Enterococcaceae</taxon>
        <taxon>Enterococcus</taxon>
    </lineage>
</organism>
<dbReference type="PATRIC" id="fig|1158610.3.peg.2500"/>
<feature type="region of interest" description="Disordered" evidence="1">
    <location>
        <begin position="34"/>
        <end position="57"/>
    </location>
</feature>
<protein>
    <submittedName>
        <fullName evidence="2">Uncharacterized protein</fullName>
    </submittedName>
</protein>
<name>R3WJV1_9ENTE</name>
<evidence type="ECO:0000313" key="3">
    <source>
        <dbReference type="Proteomes" id="UP000013785"/>
    </source>
</evidence>
<dbReference type="AlphaFoldDB" id="R3WJV1"/>
<dbReference type="HOGENOM" id="CLU_209004_0_0_9"/>
<gene>
    <name evidence="2" type="ORF">UC3_02518</name>
</gene>
<dbReference type="EMBL" id="AJAT01000017">
    <property type="protein sequence ID" value="EOL42170.1"/>
    <property type="molecule type" value="Genomic_DNA"/>
</dbReference>
<dbReference type="RefSeq" id="WP_010769160.1">
    <property type="nucleotide sequence ID" value="NZ_ASWE01000001.1"/>
</dbReference>
<evidence type="ECO:0000313" key="2">
    <source>
        <dbReference type="EMBL" id="EOL42170.1"/>
    </source>
</evidence>
<reference evidence="2 3" key="1">
    <citation type="submission" date="2013-02" db="EMBL/GenBank/DDBJ databases">
        <title>The Genome Sequence of Enterococcus phoeniculicola BAA-412.</title>
        <authorList>
            <consortium name="The Broad Institute Genome Sequencing Platform"/>
            <consortium name="The Broad Institute Genome Sequencing Center for Infectious Disease"/>
            <person name="Earl A.M."/>
            <person name="Gilmore M.S."/>
            <person name="Lebreton F."/>
            <person name="Walker B."/>
            <person name="Young S.K."/>
            <person name="Zeng Q."/>
            <person name="Gargeya S."/>
            <person name="Fitzgerald M."/>
            <person name="Haas B."/>
            <person name="Abouelleil A."/>
            <person name="Alvarado L."/>
            <person name="Arachchi H.M."/>
            <person name="Berlin A.M."/>
            <person name="Chapman S.B."/>
            <person name="Dewar J."/>
            <person name="Goldberg J."/>
            <person name="Griggs A."/>
            <person name="Gujja S."/>
            <person name="Hansen M."/>
            <person name="Howarth C."/>
            <person name="Imamovic A."/>
            <person name="Larimer J."/>
            <person name="McCowan C."/>
            <person name="Murphy C."/>
            <person name="Neiman D."/>
            <person name="Pearson M."/>
            <person name="Priest M."/>
            <person name="Roberts A."/>
            <person name="Saif S."/>
            <person name="Shea T."/>
            <person name="Sisk P."/>
            <person name="Sykes S."/>
            <person name="Wortman J."/>
            <person name="Nusbaum C."/>
            <person name="Birren B."/>
        </authorList>
    </citation>
    <scope>NUCLEOTIDE SEQUENCE [LARGE SCALE GENOMIC DNA]</scope>
    <source>
        <strain evidence="2 3">ATCC BAA-412</strain>
    </source>
</reference>
<evidence type="ECO:0000256" key="1">
    <source>
        <dbReference type="SAM" id="MobiDB-lite"/>
    </source>
</evidence>
<dbReference type="Proteomes" id="UP000013785">
    <property type="component" value="Unassembled WGS sequence"/>
</dbReference>
<proteinExistence type="predicted"/>